<organism evidence="5 6">
    <name type="scientific">Terrapene triunguis</name>
    <name type="common">Three-toed box turtle</name>
    <dbReference type="NCBI Taxonomy" id="2587831"/>
    <lineage>
        <taxon>Eukaryota</taxon>
        <taxon>Metazoa</taxon>
        <taxon>Chordata</taxon>
        <taxon>Craniata</taxon>
        <taxon>Vertebrata</taxon>
        <taxon>Euteleostomi</taxon>
        <taxon>Archelosauria</taxon>
        <taxon>Testudinata</taxon>
        <taxon>Testudines</taxon>
        <taxon>Cryptodira</taxon>
        <taxon>Durocryptodira</taxon>
        <taxon>Testudinoidea</taxon>
        <taxon>Emydidae</taxon>
        <taxon>Terrapene</taxon>
    </lineage>
</organism>
<dbReference type="InterPro" id="IPR013098">
    <property type="entry name" value="Ig_I-set"/>
</dbReference>
<protein>
    <recommendedName>
        <fullName evidence="4">Ig-like domain-containing protein</fullName>
    </recommendedName>
</protein>
<keyword evidence="3" id="KW-0393">Immunoglobulin domain</keyword>
<dbReference type="Pfam" id="PF07679">
    <property type="entry name" value="I-set"/>
    <property type="match status" value="2"/>
</dbReference>
<feature type="domain" description="Ig-like" evidence="4">
    <location>
        <begin position="109"/>
        <end position="197"/>
    </location>
</feature>
<evidence type="ECO:0000256" key="2">
    <source>
        <dbReference type="ARBA" id="ARBA00022490"/>
    </source>
</evidence>
<feature type="domain" description="Ig-like" evidence="4">
    <location>
        <begin position="1"/>
        <end position="72"/>
    </location>
</feature>
<dbReference type="SMART" id="SM00409">
    <property type="entry name" value="IG"/>
    <property type="match status" value="2"/>
</dbReference>
<dbReference type="GO" id="GO:0060298">
    <property type="term" value="P:positive regulation of sarcomere organization"/>
    <property type="evidence" value="ECO:0007669"/>
    <property type="project" value="UniProtKB-ARBA"/>
</dbReference>
<dbReference type="SMART" id="SM00408">
    <property type="entry name" value="IGc2"/>
    <property type="match status" value="2"/>
</dbReference>
<dbReference type="GO" id="GO:0045989">
    <property type="term" value="P:positive regulation of striated muscle contraction"/>
    <property type="evidence" value="ECO:0007669"/>
    <property type="project" value="UniProtKB-ARBA"/>
</dbReference>
<dbReference type="InterPro" id="IPR036179">
    <property type="entry name" value="Ig-like_dom_sf"/>
</dbReference>
<comment type="subcellular location">
    <subcellularLocation>
        <location evidence="1">Cytoplasm</location>
    </subcellularLocation>
</comment>
<evidence type="ECO:0000313" key="6">
    <source>
        <dbReference type="Proteomes" id="UP000472274"/>
    </source>
</evidence>
<evidence type="ECO:0000313" key="5">
    <source>
        <dbReference type="Ensembl" id="ENSTMTP00000024434.1"/>
    </source>
</evidence>
<dbReference type="CDD" id="cd00096">
    <property type="entry name" value="Ig"/>
    <property type="match status" value="1"/>
</dbReference>
<dbReference type="PANTHER" id="PTHR47633">
    <property type="entry name" value="IMMUNOGLOBULIN"/>
    <property type="match status" value="1"/>
</dbReference>
<dbReference type="InterPro" id="IPR007110">
    <property type="entry name" value="Ig-like_dom"/>
</dbReference>
<keyword evidence="2" id="KW-0963">Cytoplasm</keyword>
<keyword evidence="6" id="KW-1185">Reference proteome</keyword>
<name>A0A674JZ73_9SAUR</name>
<sequence length="254" mass="28285">MKGADHKTFFIGFPVPDVKWYRNKSLLEPDQRVRIEKEGDICILEIHNVQKSEEGEYICHAVNIIGEAKSITQVEVLPQDGRSLALPPPVTHQHVIEFDLEQNKTSRSPSPQEILLEVELDENEAVFECTVTGSPTPQVQWFKENTCITADGGSYIVTDEKGNHSLKIQNVGHSDSGTYRCKAANSVGEAICKSSLVVLDSQRALASRSGDGMTDIVLGKAMGSRWGHSVAKAMDFRNCNKHEYKYIVYCIFKS</sequence>
<evidence type="ECO:0000259" key="4">
    <source>
        <dbReference type="PROSITE" id="PS50835"/>
    </source>
</evidence>
<dbReference type="InParanoid" id="A0A674JZ73"/>
<dbReference type="SUPFAM" id="SSF48726">
    <property type="entry name" value="Immunoglobulin"/>
    <property type="match status" value="2"/>
</dbReference>
<dbReference type="AlphaFoldDB" id="A0A674JZ73"/>
<dbReference type="GO" id="GO:0005737">
    <property type="term" value="C:cytoplasm"/>
    <property type="evidence" value="ECO:0007669"/>
    <property type="project" value="UniProtKB-SubCell"/>
</dbReference>
<dbReference type="Gene3D" id="2.60.40.10">
    <property type="entry name" value="Immunoglobulins"/>
    <property type="match status" value="2"/>
</dbReference>
<dbReference type="Proteomes" id="UP000472274">
    <property type="component" value="Unplaced"/>
</dbReference>
<reference evidence="5" key="2">
    <citation type="submission" date="2025-09" db="UniProtKB">
        <authorList>
            <consortium name="Ensembl"/>
        </authorList>
    </citation>
    <scope>IDENTIFICATION</scope>
</reference>
<reference evidence="5" key="1">
    <citation type="submission" date="2025-08" db="UniProtKB">
        <authorList>
            <consortium name="Ensembl"/>
        </authorList>
    </citation>
    <scope>IDENTIFICATION</scope>
</reference>
<dbReference type="InterPro" id="IPR003599">
    <property type="entry name" value="Ig_sub"/>
</dbReference>
<dbReference type="Ensembl" id="ENSTMTT00000025289.1">
    <property type="protein sequence ID" value="ENSTMTP00000024434.1"/>
    <property type="gene ID" value="ENSTMTG00000017794.1"/>
</dbReference>
<dbReference type="FunFam" id="2.60.40.10:FF:000107">
    <property type="entry name" value="Myosin, light chain kinase a"/>
    <property type="match status" value="1"/>
</dbReference>
<dbReference type="PROSITE" id="PS50835">
    <property type="entry name" value="IG_LIKE"/>
    <property type="match status" value="2"/>
</dbReference>
<dbReference type="GO" id="GO:0004672">
    <property type="term" value="F:protein kinase activity"/>
    <property type="evidence" value="ECO:0007669"/>
    <property type="project" value="TreeGrafter"/>
</dbReference>
<dbReference type="FunFam" id="2.60.40.10:FF:000425">
    <property type="entry name" value="Myosin light chain kinase"/>
    <property type="match status" value="1"/>
</dbReference>
<dbReference type="GO" id="GO:0055013">
    <property type="term" value="P:cardiac muscle cell development"/>
    <property type="evidence" value="ECO:0007669"/>
    <property type="project" value="UniProtKB-ARBA"/>
</dbReference>
<evidence type="ECO:0000256" key="3">
    <source>
        <dbReference type="ARBA" id="ARBA00023319"/>
    </source>
</evidence>
<dbReference type="InterPro" id="IPR003598">
    <property type="entry name" value="Ig_sub2"/>
</dbReference>
<proteinExistence type="predicted"/>
<dbReference type="PANTHER" id="PTHR47633:SF16">
    <property type="entry name" value="CAVP-TARGET PROTEIN-LIKE"/>
    <property type="match status" value="1"/>
</dbReference>
<dbReference type="InterPro" id="IPR013783">
    <property type="entry name" value="Ig-like_fold"/>
</dbReference>
<dbReference type="GO" id="GO:0003007">
    <property type="term" value="P:heart morphogenesis"/>
    <property type="evidence" value="ECO:0007669"/>
    <property type="project" value="UniProtKB-ARBA"/>
</dbReference>
<dbReference type="GeneTree" id="ENSGT01110000267173"/>
<accession>A0A674JZ73</accession>
<evidence type="ECO:0000256" key="1">
    <source>
        <dbReference type="ARBA" id="ARBA00004496"/>
    </source>
</evidence>